<organism evidence="1 2">
    <name type="scientific">Nonomuraea antimicrobica</name>
    <dbReference type="NCBI Taxonomy" id="561173"/>
    <lineage>
        <taxon>Bacteria</taxon>
        <taxon>Bacillati</taxon>
        <taxon>Actinomycetota</taxon>
        <taxon>Actinomycetes</taxon>
        <taxon>Streptosporangiales</taxon>
        <taxon>Streptosporangiaceae</taxon>
        <taxon>Nonomuraea</taxon>
    </lineage>
</organism>
<dbReference type="Proteomes" id="UP001500902">
    <property type="component" value="Unassembled WGS sequence"/>
</dbReference>
<evidence type="ECO:0000313" key="1">
    <source>
        <dbReference type="EMBL" id="GAA3660936.1"/>
    </source>
</evidence>
<evidence type="ECO:0008006" key="3">
    <source>
        <dbReference type="Google" id="ProtNLM"/>
    </source>
</evidence>
<protein>
    <recommendedName>
        <fullName evidence="3">Histidine kinase-like ATPase domain-containing protein</fullName>
    </recommendedName>
</protein>
<comment type="caution">
    <text evidence="1">The sequence shown here is derived from an EMBL/GenBank/DDBJ whole genome shotgun (WGS) entry which is preliminary data.</text>
</comment>
<accession>A0ABP7BHR3</accession>
<dbReference type="EMBL" id="BAAAZP010000047">
    <property type="protein sequence ID" value="GAA3660936.1"/>
    <property type="molecule type" value="Genomic_DNA"/>
</dbReference>
<sequence length="121" mass="13362">MYQQHLPPIPDSIDIVGVWARGIAQAERPDLARDAERVARTLMAAAIRRTMRGQLIQTRIDVAHDSLCIEVHDPGGYDNLGGFETAELSSATTSFGASRDHSGHRTWAVLRWFGEAQHDLG</sequence>
<reference evidence="2" key="1">
    <citation type="journal article" date="2019" name="Int. J. Syst. Evol. Microbiol.">
        <title>The Global Catalogue of Microorganisms (GCM) 10K type strain sequencing project: providing services to taxonomists for standard genome sequencing and annotation.</title>
        <authorList>
            <consortium name="The Broad Institute Genomics Platform"/>
            <consortium name="The Broad Institute Genome Sequencing Center for Infectious Disease"/>
            <person name="Wu L."/>
            <person name="Ma J."/>
        </authorList>
    </citation>
    <scope>NUCLEOTIDE SEQUENCE [LARGE SCALE GENOMIC DNA]</scope>
    <source>
        <strain evidence="2">JCM 16904</strain>
    </source>
</reference>
<proteinExistence type="predicted"/>
<dbReference type="RefSeq" id="WP_344876398.1">
    <property type="nucleotide sequence ID" value="NZ_BAAAZP010000047.1"/>
</dbReference>
<gene>
    <name evidence="1" type="ORF">GCM10022224_025450</name>
</gene>
<evidence type="ECO:0000313" key="2">
    <source>
        <dbReference type="Proteomes" id="UP001500902"/>
    </source>
</evidence>
<name>A0ABP7BHR3_9ACTN</name>
<keyword evidence="2" id="KW-1185">Reference proteome</keyword>